<dbReference type="SUPFAM" id="SSF53807">
    <property type="entry name" value="Helical backbone' metal receptor"/>
    <property type="match status" value="1"/>
</dbReference>
<comment type="subcellular location">
    <subcellularLocation>
        <location evidence="1">Cell envelope</location>
    </subcellularLocation>
</comment>
<keyword evidence="3" id="KW-0813">Transport</keyword>
<evidence type="ECO:0000256" key="3">
    <source>
        <dbReference type="ARBA" id="ARBA00022448"/>
    </source>
</evidence>
<dbReference type="InterPro" id="IPR051313">
    <property type="entry name" value="Bact_iron-sidero_bind"/>
</dbReference>
<dbReference type="Gene3D" id="3.40.50.1980">
    <property type="entry name" value="Nitrogenase molybdenum iron protein domain"/>
    <property type="match status" value="2"/>
</dbReference>
<evidence type="ECO:0000313" key="7">
    <source>
        <dbReference type="EMBL" id="MBB3153989.1"/>
    </source>
</evidence>
<protein>
    <submittedName>
        <fullName evidence="7">Iron complex transport system substrate-binding protein</fullName>
    </submittedName>
</protein>
<evidence type="ECO:0000256" key="4">
    <source>
        <dbReference type="ARBA" id="ARBA00022729"/>
    </source>
</evidence>
<evidence type="ECO:0000256" key="5">
    <source>
        <dbReference type="SAM" id="MobiDB-lite"/>
    </source>
</evidence>
<feature type="region of interest" description="Disordered" evidence="5">
    <location>
        <begin position="35"/>
        <end position="55"/>
    </location>
</feature>
<dbReference type="PROSITE" id="PS51257">
    <property type="entry name" value="PROKAR_LIPOPROTEIN"/>
    <property type="match status" value="1"/>
</dbReference>
<name>A0A7W5CB86_9BACL</name>
<organism evidence="7 8">
    <name type="scientific">Paenibacillus endophyticus</name>
    <dbReference type="NCBI Taxonomy" id="1294268"/>
    <lineage>
        <taxon>Bacteria</taxon>
        <taxon>Bacillati</taxon>
        <taxon>Bacillota</taxon>
        <taxon>Bacilli</taxon>
        <taxon>Bacillales</taxon>
        <taxon>Paenibacillaceae</taxon>
        <taxon>Paenibacillus</taxon>
    </lineage>
</organism>
<dbReference type="Proteomes" id="UP000518605">
    <property type="component" value="Unassembled WGS sequence"/>
</dbReference>
<feature type="domain" description="Fe/B12 periplasmic-binding" evidence="6">
    <location>
        <begin position="59"/>
        <end position="335"/>
    </location>
</feature>
<dbReference type="InterPro" id="IPR002491">
    <property type="entry name" value="ABC_transptr_periplasmic_BD"/>
</dbReference>
<comment type="caution">
    <text evidence="7">The sequence shown here is derived from an EMBL/GenBank/DDBJ whole genome shotgun (WGS) entry which is preliminary data.</text>
</comment>
<comment type="similarity">
    <text evidence="2">Belongs to the bacterial solute-binding protein 8 family.</text>
</comment>
<feature type="compositionally biased region" description="Polar residues" evidence="5">
    <location>
        <begin position="35"/>
        <end position="52"/>
    </location>
</feature>
<dbReference type="Pfam" id="PF01497">
    <property type="entry name" value="Peripla_BP_2"/>
    <property type="match status" value="1"/>
</dbReference>
<dbReference type="GO" id="GO:1901678">
    <property type="term" value="P:iron coordination entity transport"/>
    <property type="evidence" value="ECO:0007669"/>
    <property type="project" value="UniProtKB-ARBA"/>
</dbReference>
<dbReference type="PANTHER" id="PTHR30532">
    <property type="entry name" value="IRON III DICITRATE-BINDING PERIPLASMIC PROTEIN"/>
    <property type="match status" value="1"/>
</dbReference>
<keyword evidence="8" id="KW-1185">Reference proteome</keyword>
<evidence type="ECO:0000256" key="2">
    <source>
        <dbReference type="ARBA" id="ARBA00008814"/>
    </source>
</evidence>
<dbReference type="PANTHER" id="PTHR30532:SF1">
    <property type="entry name" value="IRON(3+)-HYDROXAMATE-BINDING PROTEIN FHUD"/>
    <property type="match status" value="1"/>
</dbReference>
<evidence type="ECO:0000256" key="1">
    <source>
        <dbReference type="ARBA" id="ARBA00004196"/>
    </source>
</evidence>
<dbReference type="GO" id="GO:0030288">
    <property type="term" value="C:outer membrane-bounded periplasmic space"/>
    <property type="evidence" value="ECO:0007669"/>
    <property type="project" value="TreeGrafter"/>
</dbReference>
<proteinExistence type="inferred from homology"/>
<dbReference type="AlphaFoldDB" id="A0A7W5CB86"/>
<accession>A0A7W5CB86</accession>
<sequence>MALRGLVKAGYISLFSAAIMLSGCGVEGNKSENAAVQQPSATTETNTNSQAGNAAAETRVVTDQFGEVEIPVQPKRVTALYREDYLVALGVTPIVQYYNPMWGKQDYLELEVPLLDVTGSIEALLASEPDLIITAGEGDAAQYENYSKIAPTYHIANEVLSDTRETLKMIADLVGLPEKAEQVLQDYESRIGQVKEELKTALGEESIVVLRMNVVDHSINIFGTKNIFIGELLYKDLELKAPAYAQAMTEGNMVLAEESLPELGADHIILLPSNGTWEDEENAKALKEMLDSPIWKSIAAVKEGHVYPVERSYWQTGAITANFKKMDELLKLMTP</sequence>
<evidence type="ECO:0000259" key="6">
    <source>
        <dbReference type="PROSITE" id="PS50983"/>
    </source>
</evidence>
<dbReference type="EMBL" id="JACHXW010000013">
    <property type="protein sequence ID" value="MBB3153989.1"/>
    <property type="molecule type" value="Genomic_DNA"/>
</dbReference>
<dbReference type="PROSITE" id="PS50983">
    <property type="entry name" value="FE_B12_PBP"/>
    <property type="match status" value="1"/>
</dbReference>
<reference evidence="7 8" key="1">
    <citation type="submission" date="2020-08" db="EMBL/GenBank/DDBJ databases">
        <title>Genomic Encyclopedia of Type Strains, Phase III (KMG-III): the genomes of soil and plant-associated and newly described type strains.</title>
        <authorList>
            <person name="Whitman W."/>
        </authorList>
    </citation>
    <scope>NUCLEOTIDE SEQUENCE [LARGE SCALE GENOMIC DNA]</scope>
    <source>
        <strain evidence="7 8">CECT 8234</strain>
    </source>
</reference>
<gene>
    <name evidence="7" type="ORF">FHS16_004065</name>
</gene>
<evidence type="ECO:0000313" key="8">
    <source>
        <dbReference type="Proteomes" id="UP000518605"/>
    </source>
</evidence>
<keyword evidence="4" id="KW-0732">Signal</keyword>
<dbReference type="RefSeq" id="WP_183566602.1">
    <property type="nucleotide sequence ID" value="NZ_CBCSLB010000013.1"/>
</dbReference>